<evidence type="ECO:0000256" key="9">
    <source>
        <dbReference type="ARBA" id="ARBA00023289"/>
    </source>
</evidence>
<dbReference type="CDD" id="cd04123">
    <property type="entry name" value="Rab21"/>
    <property type="match status" value="1"/>
</dbReference>
<dbReference type="GO" id="GO:0032482">
    <property type="term" value="P:Rab protein signal transduction"/>
    <property type="evidence" value="ECO:0007669"/>
    <property type="project" value="InterPro"/>
</dbReference>
<sequence length="201" mass="22224">MSYKVVLLGEGRVGKSSIGNKWQSNTFDPQRRSTIAAAFFQKTVICQGKNVDIQLWDTAGQEEYHSLAPIYYKDAQAALLVYSVIDSTSFERMMQWKNELVNTRGENIKLIIAANKIDMVSQRVITPQQGLDFANKVGCQIFEVSAKTGEGIDMLFQALAKTLLEIPQKKSATHRSGKVGLQVINGNNQEAEENNSTGCGC</sequence>
<dbReference type="SMART" id="SM00173">
    <property type="entry name" value="RAS"/>
    <property type="match status" value="1"/>
</dbReference>
<dbReference type="InterPro" id="IPR001806">
    <property type="entry name" value="Small_GTPase"/>
</dbReference>
<evidence type="ECO:0000256" key="10">
    <source>
        <dbReference type="ARBA" id="ARBA00037868"/>
    </source>
</evidence>
<keyword evidence="12" id="KW-1185">Reference proteome</keyword>
<dbReference type="InterPro" id="IPR041833">
    <property type="entry name" value="Rab21"/>
</dbReference>
<dbReference type="PRINTS" id="PR00449">
    <property type="entry name" value="RASTRNSFRMNG"/>
</dbReference>
<dbReference type="InterPro" id="IPR005225">
    <property type="entry name" value="Small_GTP-bd"/>
</dbReference>
<name>A0A8U0WPZ8_TRIV3</name>
<evidence type="ECO:0000256" key="2">
    <source>
        <dbReference type="ARBA" id="ARBA00014900"/>
    </source>
</evidence>
<evidence type="ECO:0000313" key="11">
    <source>
        <dbReference type="EMBL" id="EAY17595.1"/>
    </source>
</evidence>
<dbReference type="PANTHER" id="PTHR47978">
    <property type="match status" value="1"/>
</dbReference>
<reference evidence="11" key="2">
    <citation type="journal article" date="2007" name="Science">
        <title>Draft genome sequence of the sexually transmitted pathogen Trichomonas vaginalis.</title>
        <authorList>
            <person name="Carlton J.M."/>
            <person name="Hirt R.P."/>
            <person name="Silva J.C."/>
            <person name="Delcher A.L."/>
            <person name="Schatz M."/>
            <person name="Zhao Q."/>
            <person name="Wortman J.R."/>
            <person name="Bidwell S.L."/>
            <person name="Alsmark U.C.M."/>
            <person name="Besteiro S."/>
            <person name="Sicheritz-Ponten T."/>
            <person name="Noel C.J."/>
            <person name="Dacks J.B."/>
            <person name="Foster P.G."/>
            <person name="Simillion C."/>
            <person name="Van de Peer Y."/>
            <person name="Miranda-Saavedra D."/>
            <person name="Barton G.J."/>
            <person name="Westrop G.D."/>
            <person name="Mueller S."/>
            <person name="Dessi D."/>
            <person name="Fiori P.L."/>
            <person name="Ren Q."/>
            <person name="Paulsen I."/>
            <person name="Zhang H."/>
            <person name="Bastida-Corcuera F.D."/>
            <person name="Simoes-Barbosa A."/>
            <person name="Brown M.T."/>
            <person name="Hayes R.D."/>
            <person name="Mukherjee M."/>
            <person name="Okumura C.Y."/>
            <person name="Schneider R."/>
            <person name="Smith A.J."/>
            <person name="Vanacova S."/>
            <person name="Villalvazo M."/>
            <person name="Haas B.J."/>
            <person name="Pertea M."/>
            <person name="Feldblyum T.V."/>
            <person name="Utterback T.R."/>
            <person name="Shu C.L."/>
            <person name="Osoegawa K."/>
            <person name="de Jong P.J."/>
            <person name="Hrdy I."/>
            <person name="Horvathova L."/>
            <person name="Zubacova Z."/>
            <person name="Dolezal P."/>
            <person name="Malik S.B."/>
            <person name="Logsdon J.M. Jr."/>
            <person name="Henze K."/>
            <person name="Gupta A."/>
            <person name="Wang C.C."/>
            <person name="Dunne R.L."/>
            <person name="Upcroft J.A."/>
            <person name="Upcroft P."/>
            <person name="White O."/>
            <person name="Salzberg S.L."/>
            <person name="Tang P."/>
            <person name="Chiu C.-H."/>
            <person name="Lee Y.-S."/>
            <person name="Embley T.M."/>
            <person name="Coombs G.H."/>
            <person name="Mottram J.C."/>
            <person name="Tachezy J."/>
            <person name="Fraser-Liggett C.M."/>
            <person name="Johnson P.J."/>
        </authorList>
    </citation>
    <scope>NUCLEOTIDE SEQUENCE [LARGE SCALE GENOMIC DNA]</scope>
    <source>
        <strain evidence="11">G3</strain>
    </source>
</reference>
<dbReference type="SMART" id="SM00176">
    <property type="entry name" value="RAN"/>
    <property type="match status" value="1"/>
</dbReference>
<evidence type="ECO:0000256" key="7">
    <source>
        <dbReference type="ARBA" id="ARBA00023136"/>
    </source>
</evidence>
<keyword evidence="5" id="KW-0653">Protein transport</keyword>
<dbReference type="AlphaFoldDB" id="A0A8U0WPZ8"/>
<dbReference type="Proteomes" id="UP000001542">
    <property type="component" value="Unassembled WGS sequence"/>
</dbReference>
<accession>A0A8U0WPZ8</accession>
<evidence type="ECO:0000256" key="6">
    <source>
        <dbReference type="ARBA" id="ARBA00023134"/>
    </source>
</evidence>
<dbReference type="GO" id="GO:0005769">
    <property type="term" value="C:early endosome"/>
    <property type="evidence" value="ECO:0000318"/>
    <property type="project" value="GO_Central"/>
</dbReference>
<comment type="similarity">
    <text evidence="1">Belongs to the small GTPase superfamily. Rab family.</text>
</comment>
<dbReference type="Pfam" id="PF00071">
    <property type="entry name" value="Ras"/>
    <property type="match status" value="1"/>
</dbReference>
<dbReference type="OrthoDB" id="63533at2759"/>
<dbReference type="KEGG" id="tva:4775612"/>
<dbReference type="OMA" id="PTTRRCC"/>
<proteinExistence type="inferred from homology"/>
<dbReference type="GO" id="GO:0012505">
    <property type="term" value="C:endomembrane system"/>
    <property type="evidence" value="ECO:0000318"/>
    <property type="project" value="GO_Central"/>
</dbReference>
<dbReference type="EMBL" id="DS113229">
    <property type="protein sequence ID" value="EAY17595.1"/>
    <property type="molecule type" value="Genomic_DNA"/>
</dbReference>
<dbReference type="InterPro" id="IPR027417">
    <property type="entry name" value="P-loop_NTPase"/>
</dbReference>
<protein>
    <recommendedName>
        <fullName evidence="2">Ras-related protein Rab-21</fullName>
    </recommendedName>
</protein>
<evidence type="ECO:0000256" key="8">
    <source>
        <dbReference type="ARBA" id="ARBA00023288"/>
    </source>
</evidence>
<organism evidence="11 12">
    <name type="scientific">Trichomonas vaginalis (strain ATCC PRA-98 / G3)</name>
    <dbReference type="NCBI Taxonomy" id="412133"/>
    <lineage>
        <taxon>Eukaryota</taxon>
        <taxon>Metamonada</taxon>
        <taxon>Parabasalia</taxon>
        <taxon>Trichomonadida</taxon>
        <taxon>Trichomonadidae</taxon>
        <taxon>Trichomonas</taxon>
    </lineage>
</organism>
<dbReference type="PROSITE" id="PS51420">
    <property type="entry name" value="RHO"/>
    <property type="match status" value="1"/>
</dbReference>
<keyword evidence="4" id="KW-0547">Nucleotide-binding</keyword>
<keyword evidence="3" id="KW-0813">Transport</keyword>
<dbReference type="RefSeq" id="XP_001329730.1">
    <property type="nucleotide sequence ID" value="XM_001329695.1"/>
</dbReference>
<dbReference type="SUPFAM" id="SSF52540">
    <property type="entry name" value="P-loop containing nucleoside triphosphate hydrolases"/>
    <property type="match status" value="1"/>
</dbReference>
<dbReference type="GO" id="GO:0005525">
    <property type="term" value="F:GTP binding"/>
    <property type="evidence" value="ECO:0007669"/>
    <property type="project" value="UniProtKB-KW"/>
</dbReference>
<keyword evidence="8" id="KW-0449">Lipoprotein</keyword>
<dbReference type="PROSITE" id="PS51421">
    <property type="entry name" value="RAS"/>
    <property type="match status" value="1"/>
</dbReference>
<evidence type="ECO:0000256" key="4">
    <source>
        <dbReference type="ARBA" id="ARBA00022741"/>
    </source>
</evidence>
<keyword evidence="6" id="KW-0342">GTP-binding</keyword>
<evidence type="ECO:0000256" key="5">
    <source>
        <dbReference type="ARBA" id="ARBA00022927"/>
    </source>
</evidence>
<evidence type="ECO:0000313" key="12">
    <source>
        <dbReference type="Proteomes" id="UP000001542"/>
    </source>
</evidence>
<dbReference type="NCBIfam" id="TIGR00231">
    <property type="entry name" value="small_GTP"/>
    <property type="match status" value="1"/>
</dbReference>
<dbReference type="FunFam" id="3.40.50.300:FF:001204">
    <property type="entry name" value="Small GTP-binding protein, putative"/>
    <property type="match status" value="1"/>
</dbReference>
<dbReference type="SMART" id="SM00175">
    <property type="entry name" value="RAB"/>
    <property type="match status" value="1"/>
</dbReference>
<reference evidence="11" key="1">
    <citation type="submission" date="2006-10" db="EMBL/GenBank/DDBJ databases">
        <authorList>
            <person name="Amadeo P."/>
            <person name="Zhao Q."/>
            <person name="Wortman J."/>
            <person name="Fraser-Liggett C."/>
            <person name="Carlton J."/>
        </authorList>
    </citation>
    <scope>NUCLEOTIDE SEQUENCE</scope>
    <source>
        <strain evidence="11">G3</strain>
    </source>
</reference>
<gene>
    <name evidence="11" type="ORF">TVAG_454230</name>
</gene>
<dbReference type="GO" id="GO:0006886">
    <property type="term" value="P:intracellular protein transport"/>
    <property type="evidence" value="ECO:0000318"/>
    <property type="project" value="GO_Central"/>
</dbReference>
<dbReference type="GO" id="GO:0003924">
    <property type="term" value="F:GTPase activity"/>
    <property type="evidence" value="ECO:0000318"/>
    <property type="project" value="GO_Central"/>
</dbReference>
<comment type="subcellular location">
    <subcellularLocation>
        <location evidence="10">Endomembrane system</location>
        <topology evidence="10">Lipid-anchor</topology>
    </subcellularLocation>
</comment>
<evidence type="ECO:0000256" key="1">
    <source>
        <dbReference type="ARBA" id="ARBA00006270"/>
    </source>
</evidence>
<keyword evidence="7" id="KW-0472">Membrane</keyword>
<dbReference type="VEuPathDB" id="TrichDB:TVAGG3_0552760"/>
<dbReference type="SMART" id="SM00174">
    <property type="entry name" value="RHO"/>
    <property type="match status" value="1"/>
</dbReference>
<keyword evidence="9" id="KW-0636">Prenylation</keyword>
<dbReference type="SMR" id="A0A8U0WPZ8"/>
<dbReference type="PROSITE" id="PS51419">
    <property type="entry name" value="RAB"/>
    <property type="match status" value="1"/>
</dbReference>
<dbReference type="Gene3D" id="3.40.50.300">
    <property type="entry name" value="P-loop containing nucleotide triphosphate hydrolases"/>
    <property type="match status" value="1"/>
</dbReference>
<evidence type="ECO:0000256" key="3">
    <source>
        <dbReference type="ARBA" id="ARBA00022448"/>
    </source>
</evidence>